<organism evidence="2 3">
    <name type="scientific">Sphingobium amiense</name>
    <dbReference type="NCBI Taxonomy" id="135719"/>
    <lineage>
        <taxon>Bacteria</taxon>
        <taxon>Pseudomonadati</taxon>
        <taxon>Pseudomonadota</taxon>
        <taxon>Alphaproteobacteria</taxon>
        <taxon>Sphingomonadales</taxon>
        <taxon>Sphingomonadaceae</taxon>
        <taxon>Sphingobium</taxon>
    </lineage>
</organism>
<sequence>MNGLPLAFDMPPPHESIEEMAASQVSDAAAMQRLALQCRPVVIRGVLAHWPAVDAARRGAADALAYLRQFAAGHRAEYFSADADLAGRYHYGEGPGGFNFTRKTASVKDALDRIEDNALGEGTETAYLGSLPADIHYPGFAQANGCDLLPSGVHPRLWVGNRSTVACHYDVYDNLACVVAGRRRFTVYPPDAIGDLYIGPIDHTLSGQPVSLADGAGEADPRYPRFALAKERAMAVELAPGDALYLPKLWWHQVEATEPLNILANYWWDGFSAGPDSPYAAMMLAMITLAERPAEERAAWRAFYDHYVFRERGHPLAHMPEAQHGVLGRLSENYGRIRTMVMRMLRAG</sequence>
<dbReference type="Pfam" id="PF13621">
    <property type="entry name" value="Cupin_8"/>
    <property type="match status" value="1"/>
</dbReference>
<protein>
    <submittedName>
        <fullName evidence="2">Cupin-like domain-containing protein</fullName>
    </submittedName>
</protein>
<dbReference type="PANTHER" id="PTHR12461">
    <property type="entry name" value="HYPOXIA-INDUCIBLE FACTOR 1 ALPHA INHIBITOR-RELATED"/>
    <property type="match status" value="1"/>
</dbReference>
<dbReference type="PROSITE" id="PS51184">
    <property type="entry name" value="JMJC"/>
    <property type="match status" value="1"/>
</dbReference>
<dbReference type="InterPro" id="IPR014710">
    <property type="entry name" value="RmlC-like_jellyroll"/>
</dbReference>
<gene>
    <name evidence="2" type="ORF">SAMIE_1034020</name>
</gene>
<proteinExistence type="predicted"/>
<dbReference type="Gene3D" id="2.60.120.10">
    <property type="entry name" value="Jelly Rolls"/>
    <property type="match status" value="1"/>
</dbReference>
<dbReference type="InterPro" id="IPR041667">
    <property type="entry name" value="Cupin_8"/>
</dbReference>
<dbReference type="RefSeq" id="WP_232037306.1">
    <property type="nucleotide sequence ID" value="NZ_AP018664.1"/>
</dbReference>
<name>A0A494W6N5_9SPHN</name>
<dbReference type="SUPFAM" id="SSF51197">
    <property type="entry name" value="Clavaminate synthase-like"/>
    <property type="match status" value="1"/>
</dbReference>
<dbReference type="KEGG" id="sami:SAMIE_1034020"/>
<dbReference type="Proteomes" id="UP000279959">
    <property type="component" value="Chromosome"/>
</dbReference>
<evidence type="ECO:0000313" key="2">
    <source>
        <dbReference type="EMBL" id="BBD99901.1"/>
    </source>
</evidence>
<reference evidence="2 3" key="1">
    <citation type="submission" date="2018-05" db="EMBL/GenBank/DDBJ databases">
        <title>Complete Genome Sequence of the Nonylphenol-Degrading Bacterium Sphingobium amiense DSM 16289T.</title>
        <authorList>
            <person name="Ootsuka M."/>
            <person name="Nishizawa T."/>
            <person name="Ohta H."/>
        </authorList>
    </citation>
    <scope>NUCLEOTIDE SEQUENCE [LARGE SCALE GENOMIC DNA]</scope>
    <source>
        <strain evidence="2 3">DSM 16289</strain>
    </source>
</reference>
<dbReference type="InterPro" id="IPR003347">
    <property type="entry name" value="JmjC_dom"/>
</dbReference>
<accession>A0A494W6N5</accession>
<dbReference type="SMART" id="SM00558">
    <property type="entry name" value="JmjC"/>
    <property type="match status" value="1"/>
</dbReference>
<evidence type="ECO:0000313" key="3">
    <source>
        <dbReference type="Proteomes" id="UP000279959"/>
    </source>
</evidence>
<keyword evidence="3" id="KW-1185">Reference proteome</keyword>
<dbReference type="AlphaFoldDB" id="A0A494W6N5"/>
<feature type="domain" description="JmjC" evidence="1">
    <location>
        <begin position="108"/>
        <end position="283"/>
    </location>
</feature>
<dbReference type="PANTHER" id="PTHR12461:SF105">
    <property type="entry name" value="HYPOXIA-INDUCIBLE FACTOR 1-ALPHA INHIBITOR"/>
    <property type="match status" value="1"/>
</dbReference>
<dbReference type="EMBL" id="AP018664">
    <property type="protein sequence ID" value="BBD99901.1"/>
    <property type="molecule type" value="Genomic_DNA"/>
</dbReference>
<evidence type="ECO:0000259" key="1">
    <source>
        <dbReference type="PROSITE" id="PS51184"/>
    </source>
</evidence>